<keyword evidence="3" id="KW-1185">Reference proteome</keyword>
<dbReference type="OrthoDB" id="10375413at2759"/>
<feature type="region of interest" description="Disordered" evidence="1">
    <location>
        <begin position="1"/>
        <end position="44"/>
    </location>
</feature>
<evidence type="ECO:0000313" key="3">
    <source>
        <dbReference type="Proteomes" id="UP000696280"/>
    </source>
</evidence>
<evidence type="ECO:0000313" key="2">
    <source>
        <dbReference type="EMBL" id="CAG8955060.1"/>
    </source>
</evidence>
<accession>A0A9N9KVH3</accession>
<protein>
    <submittedName>
        <fullName evidence="2">Uncharacterized protein</fullName>
    </submittedName>
</protein>
<feature type="compositionally biased region" description="Low complexity" evidence="1">
    <location>
        <begin position="94"/>
        <end position="105"/>
    </location>
</feature>
<name>A0A9N9KVH3_9HELO</name>
<proteinExistence type="predicted"/>
<feature type="compositionally biased region" description="Basic and acidic residues" evidence="1">
    <location>
        <begin position="106"/>
        <end position="132"/>
    </location>
</feature>
<feature type="compositionally biased region" description="Basic and acidic residues" evidence="1">
    <location>
        <begin position="10"/>
        <end position="19"/>
    </location>
</feature>
<evidence type="ECO:0000256" key="1">
    <source>
        <dbReference type="SAM" id="MobiDB-lite"/>
    </source>
</evidence>
<reference evidence="2" key="1">
    <citation type="submission" date="2021-07" db="EMBL/GenBank/DDBJ databases">
        <authorList>
            <person name="Durling M."/>
        </authorList>
    </citation>
    <scope>NUCLEOTIDE SEQUENCE</scope>
</reference>
<dbReference type="EMBL" id="CAJVRL010000060">
    <property type="protein sequence ID" value="CAG8955060.1"/>
    <property type="molecule type" value="Genomic_DNA"/>
</dbReference>
<dbReference type="AlphaFoldDB" id="A0A9N9KVH3"/>
<organism evidence="2 3">
    <name type="scientific">Hymenoscyphus fraxineus</name>
    <dbReference type="NCBI Taxonomy" id="746836"/>
    <lineage>
        <taxon>Eukaryota</taxon>
        <taxon>Fungi</taxon>
        <taxon>Dikarya</taxon>
        <taxon>Ascomycota</taxon>
        <taxon>Pezizomycotina</taxon>
        <taxon>Leotiomycetes</taxon>
        <taxon>Helotiales</taxon>
        <taxon>Helotiaceae</taxon>
        <taxon>Hymenoscyphus</taxon>
    </lineage>
</organism>
<feature type="region of interest" description="Disordered" evidence="1">
    <location>
        <begin position="77"/>
        <end position="132"/>
    </location>
</feature>
<comment type="caution">
    <text evidence="2">The sequence shown here is derived from an EMBL/GenBank/DDBJ whole genome shotgun (WGS) entry which is preliminary data.</text>
</comment>
<dbReference type="Proteomes" id="UP000696280">
    <property type="component" value="Unassembled WGS sequence"/>
</dbReference>
<sequence>MTSTTSYMSFDEKRDYEARRNRKGRSSSSVSTSSSCSSKSGYSSCSDDYITQYQNHTISEKPLSSLPRRVQFVESHNLPALPASEDGARKRSRSSASAGEEAWWAQRKDHVTSGRQGHHSEKETYGEHVRRR</sequence>
<gene>
    <name evidence="2" type="ORF">HYFRA_00007074</name>
</gene>
<feature type="compositionally biased region" description="Low complexity" evidence="1">
    <location>
        <begin position="26"/>
        <end position="44"/>
    </location>
</feature>